<keyword evidence="1" id="KW-0479">Metal-binding</keyword>
<accession>A0A7E4W913</accession>
<dbReference type="PANTHER" id="PTHR46011">
    <property type="entry name" value="NUCLEAR HORMONE RECEPTOR FAMILY MEMBER NHR-86-RELATED"/>
    <property type="match status" value="1"/>
</dbReference>
<evidence type="ECO:0000256" key="6">
    <source>
        <dbReference type="ARBA" id="ARBA00023163"/>
    </source>
</evidence>
<name>A0A7E4W913_PANRE</name>
<reference evidence="11" key="2">
    <citation type="submission" date="2020-10" db="UniProtKB">
        <authorList>
            <consortium name="WormBaseParasite"/>
        </authorList>
    </citation>
    <scope>IDENTIFICATION</scope>
</reference>
<evidence type="ECO:0000256" key="3">
    <source>
        <dbReference type="ARBA" id="ARBA00022833"/>
    </source>
</evidence>
<evidence type="ECO:0000313" key="11">
    <source>
        <dbReference type="WBParaSite" id="Pan_g7594.t1"/>
    </source>
</evidence>
<keyword evidence="8" id="KW-0539">Nucleus</keyword>
<dbReference type="SMART" id="SM00399">
    <property type="entry name" value="ZnF_C4"/>
    <property type="match status" value="1"/>
</dbReference>
<keyword evidence="3" id="KW-0862">Zinc</keyword>
<evidence type="ECO:0000256" key="5">
    <source>
        <dbReference type="ARBA" id="ARBA00023125"/>
    </source>
</evidence>
<keyword evidence="5" id="KW-0238">DNA-binding</keyword>
<evidence type="ECO:0000256" key="4">
    <source>
        <dbReference type="ARBA" id="ARBA00023015"/>
    </source>
</evidence>
<sequence length="216" mass="23874">MSTTDFPSYSADLLSTYGATTDESGVETSPKSRLPGTEPCIICGADARGLHFQVVSCRACAAFFKRSLQLRKVYQCRTGYRDCDLTKTPSGKPICRFCRLNKCHAVGMRLEGTSVSPEAHAVRTPPSVVEGEIAHRVVNGNRLERDFNQTIAEIKQILSSPHAREIPGVPPGVHQSAFQQIQYAFAAFRQKVCPAEQLTPLRTYDKLICYPFMEAS</sequence>
<dbReference type="PROSITE" id="PS51030">
    <property type="entry name" value="NUCLEAR_REC_DBD_2"/>
    <property type="match status" value="1"/>
</dbReference>
<keyword evidence="6" id="KW-0804">Transcription</keyword>
<dbReference type="InterPro" id="IPR013088">
    <property type="entry name" value="Znf_NHR/GATA"/>
</dbReference>
<evidence type="ECO:0000256" key="8">
    <source>
        <dbReference type="ARBA" id="ARBA00023242"/>
    </source>
</evidence>
<keyword evidence="7" id="KW-0675">Receptor</keyword>
<evidence type="ECO:0000256" key="2">
    <source>
        <dbReference type="ARBA" id="ARBA00022771"/>
    </source>
</evidence>
<protein>
    <submittedName>
        <fullName evidence="11">Nuclear receptor domain-containing protein</fullName>
    </submittedName>
</protein>
<evidence type="ECO:0000313" key="10">
    <source>
        <dbReference type="Proteomes" id="UP000492821"/>
    </source>
</evidence>
<dbReference type="InterPro" id="IPR001628">
    <property type="entry name" value="Znf_hrmn_rcpt"/>
</dbReference>
<dbReference type="GO" id="GO:0043565">
    <property type="term" value="F:sequence-specific DNA binding"/>
    <property type="evidence" value="ECO:0007669"/>
    <property type="project" value="InterPro"/>
</dbReference>
<keyword evidence="4" id="KW-0805">Transcription regulation</keyword>
<dbReference type="PROSITE" id="PS00031">
    <property type="entry name" value="NUCLEAR_REC_DBD_1"/>
    <property type="match status" value="1"/>
</dbReference>
<dbReference type="AlphaFoldDB" id="A0A7E4W913"/>
<keyword evidence="10" id="KW-1185">Reference proteome</keyword>
<evidence type="ECO:0000256" key="1">
    <source>
        <dbReference type="ARBA" id="ARBA00022723"/>
    </source>
</evidence>
<dbReference type="Gene3D" id="3.30.50.10">
    <property type="entry name" value="Erythroid Transcription Factor GATA-1, subunit A"/>
    <property type="match status" value="1"/>
</dbReference>
<dbReference type="PRINTS" id="PR00047">
    <property type="entry name" value="STROIDFINGER"/>
</dbReference>
<dbReference type="Pfam" id="PF00105">
    <property type="entry name" value="zf-C4"/>
    <property type="match status" value="1"/>
</dbReference>
<evidence type="ECO:0000256" key="7">
    <source>
        <dbReference type="ARBA" id="ARBA00023170"/>
    </source>
</evidence>
<evidence type="ECO:0000259" key="9">
    <source>
        <dbReference type="PROSITE" id="PS51030"/>
    </source>
</evidence>
<proteinExistence type="predicted"/>
<dbReference type="SUPFAM" id="SSF57716">
    <property type="entry name" value="Glucocorticoid receptor-like (DNA-binding domain)"/>
    <property type="match status" value="1"/>
</dbReference>
<dbReference type="WBParaSite" id="Pan_g7594.t1">
    <property type="protein sequence ID" value="Pan_g7594.t1"/>
    <property type="gene ID" value="Pan_g7594"/>
</dbReference>
<feature type="domain" description="Nuclear receptor" evidence="9">
    <location>
        <begin position="37"/>
        <end position="115"/>
    </location>
</feature>
<dbReference type="GO" id="GO:0003700">
    <property type="term" value="F:DNA-binding transcription factor activity"/>
    <property type="evidence" value="ECO:0007669"/>
    <property type="project" value="InterPro"/>
</dbReference>
<dbReference type="Proteomes" id="UP000492821">
    <property type="component" value="Unassembled WGS sequence"/>
</dbReference>
<keyword evidence="2" id="KW-0863">Zinc-finger</keyword>
<dbReference type="GO" id="GO:0008270">
    <property type="term" value="F:zinc ion binding"/>
    <property type="evidence" value="ECO:0007669"/>
    <property type="project" value="UniProtKB-KW"/>
</dbReference>
<organism evidence="10 11">
    <name type="scientific">Panagrellus redivivus</name>
    <name type="common">Microworm</name>
    <dbReference type="NCBI Taxonomy" id="6233"/>
    <lineage>
        <taxon>Eukaryota</taxon>
        <taxon>Metazoa</taxon>
        <taxon>Ecdysozoa</taxon>
        <taxon>Nematoda</taxon>
        <taxon>Chromadorea</taxon>
        <taxon>Rhabditida</taxon>
        <taxon>Tylenchina</taxon>
        <taxon>Panagrolaimomorpha</taxon>
        <taxon>Panagrolaimoidea</taxon>
        <taxon>Panagrolaimidae</taxon>
        <taxon>Panagrellus</taxon>
    </lineage>
</organism>
<reference evidence="10" key="1">
    <citation type="journal article" date="2013" name="Genetics">
        <title>The draft genome and transcriptome of Panagrellus redivivus are shaped by the harsh demands of a free-living lifestyle.</title>
        <authorList>
            <person name="Srinivasan J."/>
            <person name="Dillman A.R."/>
            <person name="Macchietto M.G."/>
            <person name="Heikkinen L."/>
            <person name="Lakso M."/>
            <person name="Fracchia K.M."/>
            <person name="Antoshechkin I."/>
            <person name="Mortazavi A."/>
            <person name="Wong G."/>
            <person name="Sternberg P.W."/>
        </authorList>
    </citation>
    <scope>NUCLEOTIDE SEQUENCE [LARGE SCALE GENOMIC DNA]</scope>
    <source>
        <strain evidence="10">MT8872</strain>
    </source>
</reference>